<organism evidence="1 2">
    <name type="scientific">Actinosynnema pretiosum subsp. pretiosum</name>
    <dbReference type="NCBI Taxonomy" id="103721"/>
    <lineage>
        <taxon>Bacteria</taxon>
        <taxon>Bacillati</taxon>
        <taxon>Actinomycetota</taxon>
        <taxon>Actinomycetes</taxon>
        <taxon>Pseudonocardiales</taxon>
        <taxon>Pseudonocardiaceae</taxon>
        <taxon>Actinosynnema</taxon>
    </lineage>
</organism>
<dbReference type="AlphaFoldDB" id="A0AA45L237"/>
<sequence length="96" mass="9814">MSGFAVDTRELRGAAGSVRAEVAGLVGSPTLRYRADPVRLGHEGLGAALAGFDDAARVGIAALAADASEFARRLDETAAAYAEADAEAARRSDEHG</sequence>
<gene>
    <name evidence="1" type="ORF">KCV87_19370</name>
</gene>
<dbReference type="EMBL" id="CP073249">
    <property type="protein sequence ID" value="QUF01718.1"/>
    <property type="molecule type" value="Genomic_DNA"/>
</dbReference>
<accession>A0AA45L237</accession>
<evidence type="ECO:0000313" key="1">
    <source>
        <dbReference type="EMBL" id="QUF01718.1"/>
    </source>
</evidence>
<dbReference type="Proteomes" id="UP000677152">
    <property type="component" value="Chromosome"/>
</dbReference>
<name>A0AA45L237_9PSEU</name>
<proteinExistence type="predicted"/>
<protein>
    <submittedName>
        <fullName evidence="1">Uncharacterized protein</fullName>
    </submittedName>
</protein>
<reference evidence="1" key="1">
    <citation type="submission" date="2021-04" db="EMBL/GenBank/DDBJ databases">
        <title>Genomic sequence of Actinosynnema pretiosum subsp. pretiosum ATCC 31280 (C-14919).</title>
        <authorList>
            <person name="Bai L."/>
            <person name="Wang X."/>
            <person name="Xiao Y."/>
        </authorList>
    </citation>
    <scope>NUCLEOTIDE SEQUENCE</scope>
    <source>
        <strain evidence="1">ATCC 31280</strain>
    </source>
</reference>
<evidence type="ECO:0000313" key="2">
    <source>
        <dbReference type="Proteomes" id="UP000677152"/>
    </source>
</evidence>